<dbReference type="Proteomes" id="UP001151760">
    <property type="component" value="Unassembled WGS sequence"/>
</dbReference>
<evidence type="ECO:0000313" key="2">
    <source>
        <dbReference type="Proteomes" id="UP001151760"/>
    </source>
</evidence>
<evidence type="ECO:0000313" key="1">
    <source>
        <dbReference type="EMBL" id="GJT33375.1"/>
    </source>
</evidence>
<protein>
    <submittedName>
        <fullName evidence="1">Uncharacterized protein</fullName>
    </submittedName>
</protein>
<keyword evidence="2" id="KW-1185">Reference proteome</keyword>
<accession>A0ABQ5D208</accession>
<dbReference type="EMBL" id="BQNB010014872">
    <property type="protein sequence ID" value="GJT33375.1"/>
    <property type="molecule type" value="Genomic_DNA"/>
</dbReference>
<reference evidence="1" key="2">
    <citation type="submission" date="2022-01" db="EMBL/GenBank/DDBJ databases">
        <authorList>
            <person name="Yamashiro T."/>
            <person name="Shiraishi A."/>
            <person name="Satake H."/>
            <person name="Nakayama K."/>
        </authorList>
    </citation>
    <scope>NUCLEOTIDE SEQUENCE</scope>
</reference>
<name>A0ABQ5D208_9ASTR</name>
<organism evidence="1 2">
    <name type="scientific">Tanacetum coccineum</name>
    <dbReference type="NCBI Taxonomy" id="301880"/>
    <lineage>
        <taxon>Eukaryota</taxon>
        <taxon>Viridiplantae</taxon>
        <taxon>Streptophyta</taxon>
        <taxon>Embryophyta</taxon>
        <taxon>Tracheophyta</taxon>
        <taxon>Spermatophyta</taxon>
        <taxon>Magnoliopsida</taxon>
        <taxon>eudicotyledons</taxon>
        <taxon>Gunneridae</taxon>
        <taxon>Pentapetalae</taxon>
        <taxon>asterids</taxon>
        <taxon>campanulids</taxon>
        <taxon>Asterales</taxon>
        <taxon>Asteraceae</taxon>
        <taxon>Asteroideae</taxon>
        <taxon>Anthemideae</taxon>
        <taxon>Anthemidinae</taxon>
        <taxon>Tanacetum</taxon>
    </lineage>
</organism>
<proteinExistence type="predicted"/>
<gene>
    <name evidence="1" type="ORF">Tco_0923794</name>
</gene>
<comment type="caution">
    <text evidence="1">The sequence shown here is derived from an EMBL/GenBank/DDBJ whole genome shotgun (WGS) entry which is preliminary data.</text>
</comment>
<sequence length="77" mass="8745">MIQPEPWDISQVMSEQDELPSSVGLDFRARLDGGRMYSRHLEAKIDMVIKNLDLEPKVDAMMRISLRSFAILPGGKN</sequence>
<reference evidence="1" key="1">
    <citation type="journal article" date="2022" name="Int. J. Mol. Sci.">
        <title>Draft Genome of Tanacetum Coccineum: Genomic Comparison of Closely Related Tanacetum-Family Plants.</title>
        <authorList>
            <person name="Yamashiro T."/>
            <person name="Shiraishi A."/>
            <person name="Nakayama K."/>
            <person name="Satake H."/>
        </authorList>
    </citation>
    <scope>NUCLEOTIDE SEQUENCE</scope>
</reference>